<feature type="transmembrane region" description="Helical" evidence="5">
    <location>
        <begin position="140"/>
        <end position="159"/>
    </location>
</feature>
<gene>
    <name evidence="6" type="ORF">A3196_16570</name>
</gene>
<dbReference type="InterPro" id="IPR038770">
    <property type="entry name" value="Na+/solute_symporter_sf"/>
</dbReference>
<keyword evidence="3 5" id="KW-1133">Transmembrane helix</keyword>
<evidence type="ECO:0008006" key="8">
    <source>
        <dbReference type="Google" id="ProtNLM"/>
    </source>
</evidence>
<organism evidence="6 7">
    <name type="scientific">Candidatus Thiodiazotropha endoloripes</name>
    <dbReference type="NCBI Taxonomy" id="1818881"/>
    <lineage>
        <taxon>Bacteria</taxon>
        <taxon>Pseudomonadati</taxon>
        <taxon>Pseudomonadota</taxon>
        <taxon>Gammaproteobacteria</taxon>
        <taxon>Chromatiales</taxon>
        <taxon>Sedimenticolaceae</taxon>
        <taxon>Candidatus Thiodiazotropha</taxon>
    </lineage>
</organism>
<dbReference type="PANTHER" id="PTHR10361">
    <property type="entry name" value="SODIUM-BILE ACID COTRANSPORTER"/>
    <property type="match status" value="1"/>
</dbReference>
<dbReference type="Proteomes" id="UP000094849">
    <property type="component" value="Unassembled WGS sequence"/>
</dbReference>
<dbReference type="Pfam" id="PF01758">
    <property type="entry name" value="SBF"/>
    <property type="match status" value="1"/>
</dbReference>
<comment type="subcellular location">
    <subcellularLocation>
        <location evidence="1">Membrane</location>
        <topology evidence="1">Multi-pass membrane protein</topology>
    </subcellularLocation>
</comment>
<feature type="transmembrane region" description="Helical" evidence="5">
    <location>
        <begin position="6"/>
        <end position="28"/>
    </location>
</feature>
<evidence type="ECO:0000256" key="1">
    <source>
        <dbReference type="ARBA" id="ARBA00004141"/>
    </source>
</evidence>
<evidence type="ECO:0000256" key="4">
    <source>
        <dbReference type="ARBA" id="ARBA00023136"/>
    </source>
</evidence>
<dbReference type="STRING" id="1818881.A3196_16570"/>
<keyword evidence="4 5" id="KW-0472">Membrane</keyword>
<dbReference type="InterPro" id="IPR004710">
    <property type="entry name" value="Bilac:Na_transpt"/>
</dbReference>
<dbReference type="GO" id="GO:0016020">
    <property type="term" value="C:membrane"/>
    <property type="evidence" value="ECO:0007669"/>
    <property type="project" value="UniProtKB-SubCell"/>
</dbReference>
<accession>A0A1E2UUV0</accession>
<evidence type="ECO:0000313" key="6">
    <source>
        <dbReference type="EMBL" id="ODB98224.1"/>
    </source>
</evidence>
<evidence type="ECO:0000313" key="7">
    <source>
        <dbReference type="Proteomes" id="UP000094849"/>
    </source>
</evidence>
<name>A0A1E2UUV0_9GAMM</name>
<feature type="transmembrane region" description="Helical" evidence="5">
    <location>
        <begin position="40"/>
        <end position="63"/>
    </location>
</feature>
<evidence type="ECO:0000256" key="2">
    <source>
        <dbReference type="ARBA" id="ARBA00022692"/>
    </source>
</evidence>
<feature type="transmembrane region" description="Helical" evidence="5">
    <location>
        <begin position="202"/>
        <end position="221"/>
    </location>
</feature>
<keyword evidence="7" id="KW-1185">Reference proteome</keyword>
<feature type="transmembrane region" description="Helical" evidence="5">
    <location>
        <begin position="69"/>
        <end position="89"/>
    </location>
</feature>
<dbReference type="AlphaFoldDB" id="A0A1E2UUV0"/>
<protein>
    <recommendedName>
        <fullName evidence="8">Bile acid:sodium symporter</fullName>
    </recommendedName>
</protein>
<feature type="transmembrane region" description="Helical" evidence="5">
    <location>
        <begin position="260"/>
        <end position="280"/>
    </location>
</feature>
<comment type="caution">
    <text evidence="6">The sequence shown here is derived from an EMBL/GenBank/DDBJ whole genome shotgun (WGS) entry which is preliminary data.</text>
</comment>
<dbReference type="PANTHER" id="PTHR10361:SF24">
    <property type="entry name" value="P3 PROTEIN"/>
    <property type="match status" value="1"/>
</dbReference>
<dbReference type="EMBL" id="LVJZ01000003">
    <property type="protein sequence ID" value="ODB98224.1"/>
    <property type="molecule type" value="Genomic_DNA"/>
</dbReference>
<dbReference type="RefSeq" id="WP_069024785.1">
    <property type="nucleotide sequence ID" value="NZ_LVJZ01000003.1"/>
</dbReference>
<evidence type="ECO:0000256" key="5">
    <source>
        <dbReference type="SAM" id="Phobius"/>
    </source>
</evidence>
<keyword evidence="2 5" id="KW-0812">Transmembrane</keyword>
<proteinExistence type="predicted"/>
<feature type="transmembrane region" description="Helical" evidence="5">
    <location>
        <begin position="171"/>
        <end position="190"/>
    </location>
</feature>
<sequence>MNHDIVLQLALPVTLFCIMFSMGSSLVAADFKRVVQTPAAVITGVVSQMVVLPLAAFIILSLLQLPPELFIGFMILAFSPGGTTSNMFSYLAQGDVALSITLTAIVSLVTPLTIPLLGGLVLEWQLGDQSEIVLPFLPTFAKLVVITLIPVLLGMLLRHYRAAFCLRFEKLMTRVPLLMLLLVIGGIIWQNRTSMSLFLDQTGVPALLLSSLALGLGYLAAKLVRLQLRTARTIAIETGIQNGGTAILITGTILNNPNMTIAPVMYGILMLIPTFAYILWLNRRRAVIV</sequence>
<dbReference type="InterPro" id="IPR002657">
    <property type="entry name" value="BilAc:Na_symport/Acr3"/>
</dbReference>
<feature type="transmembrane region" description="Helical" evidence="5">
    <location>
        <begin position="233"/>
        <end position="254"/>
    </location>
</feature>
<dbReference type="Gene3D" id="1.20.1530.20">
    <property type="match status" value="1"/>
</dbReference>
<evidence type="ECO:0000256" key="3">
    <source>
        <dbReference type="ARBA" id="ARBA00022989"/>
    </source>
</evidence>
<reference evidence="6 7" key="1">
    <citation type="submission" date="2016-03" db="EMBL/GenBank/DDBJ databases">
        <title>Chemosynthetic sulphur-oxidizing symbionts of marine invertebrate animals are capable of nitrogen fixation.</title>
        <authorList>
            <person name="Petersen J.M."/>
            <person name="Kemper A."/>
            <person name="Gruber-Vodicka H."/>
            <person name="Cardini U."/>
            <person name="Geest Mvander."/>
            <person name="Kleiner M."/>
            <person name="Bulgheresi S."/>
            <person name="Fussmann M."/>
            <person name="Herbold C."/>
            <person name="Seah B.K.B."/>
            <person name="Antony C.Paul."/>
            <person name="Liu D."/>
            <person name="Belitz A."/>
            <person name="Weber M."/>
        </authorList>
    </citation>
    <scope>NUCLEOTIDE SEQUENCE [LARGE SCALE GENOMIC DNA]</scope>
    <source>
        <strain evidence="6">G_D</strain>
    </source>
</reference>
<feature type="transmembrane region" description="Helical" evidence="5">
    <location>
        <begin position="96"/>
        <end position="120"/>
    </location>
</feature>